<gene>
    <name evidence="2" type="ORF">DBT_0773</name>
</gene>
<proteinExistence type="predicted"/>
<evidence type="ECO:0000256" key="1">
    <source>
        <dbReference type="SAM" id="SignalP"/>
    </source>
</evidence>
<dbReference type="EMBL" id="MAGO01000003">
    <property type="protein sequence ID" value="OCC15848.1"/>
    <property type="molecule type" value="Genomic_DNA"/>
</dbReference>
<feature type="signal peptide" evidence="1">
    <location>
        <begin position="1"/>
        <end position="18"/>
    </location>
</feature>
<organism evidence="2 3">
    <name type="scientific">Dissulfuribacter thermophilus</name>
    <dbReference type="NCBI Taxonomy" id="1156395"/>
    <lineage>
        <taxon>Bacteria</taxon>
        <taxon>Pseudomonadati</taxon>
        <taxon>Thermodesulfobacteriota</taxon>
        <taxon>Dissulfuribacteria</taxon>
        <taxon>Dissulfuribacterales</taxon>
        <taxon>Dissulfuribacteraceae</taxon>
        <taxon>Dissulfuribacter</taxon>
    </lineage>
</organism>
<comment type="caution">
    <text evidence="2">The sequence shown here is derived from an EMBL/GenBank/DDBJ whole genome shotgun (WGS) entry which is preliminary data.</text>
</comment>
<dbReference type="Proteomes" id="UP000093080">
    <property type="component" value="Unassembled WGS sequence"/>
</dbReference>
<dbReference type="GO" id="GO:0006878">
    <property type="term" value="P:intracellular copper ion homeostasis"/>
    <property type="evidence" value="ECO:0007669"/>
    <property type="project" value="InterPro"/>
</dbReference>
<sequence>MIKKVLFFTIFLASLAHASENKNCETYPVSPMPALHYGKVLIDRLEYTFDGKKKKNLDYEVTAWYGGDYQRLWLEAEGQHDTGSGQGGELERIDLLYGKLISPFWDLRLGAGFRGSYGADTQNRTFGVIGLKGLAPYFFEIDSNLKISNKGEIIWDLEAEYDILFSQRLILQPRLDTSFAFNPIEELGIGSGINNINIGLRLRYEFKREFAPYIGANWSTKIGSSRDLAKSEGEPPDVTQVYIGVKFWF</sequence>
<keyword evidence="3" id="KW-1185">Reference proteome</keyword>
<reference evidence="2 3" key="1">
    <citation type="submission" date="2016-06" db="EMBL/GenBank/DDBJ databases">
        <title>Respiratory ammonification of nitrate coupled to the oxidation of elemental sulfur in deep-sea autotrophic thermophilic bacteria.</title>
        <authorList>
            <person name="Slobodkina G.B."/>
            <person name="Mardanov A.V."/>
            <person name="Ravin N.V."/>
            <person name="Frolova A.A."/>
            <person name="Viryasiv M.B."/>
            <person name="Chernyh N.A."/>
            <person name="Bonch-Osmolovskaya E.A."/>
            <person name="Slobodkin A.I."/>
        </authorList>
    </citation>
    <scope>NUCLEOTIDE SEQUENCE [LARGE SCALE GENOMIC DNA]</scope>
    <source>
        <strain evidence="2 3">S69</strain>
    </source>
</reference>
<dbReference type="Pfam" id="PF05275">
    <property type="entry name" value="CopB"/>
    <property type="match status" value="1"/>
</dbReference>
<dbReference type="AlphaFoldDB" id="A0A1B9F7B5"/>
<accession>A0A1B9F7B5</accession>
<dbReference type="STRING" id="1156395.DBT_0773"/>
<keyword evidence="1" id="KW-0732">Signal</keyword>
<dbReference type="GO" id="GO:0005507">
    <property type="term" value="F:copper ion binding"/>
    <property type="evidence" value="ECO:0007669"/>
    <property type="project" value="InterPro"/>
</dbReference>
<dbReference type="RefSeq" id="WP_067616540.1">
    <property type="nucleotide sequence ID" value="NZ_MAGO01000003.1"/>
</dbReference>
<protein>
    <submittedName>
        <fullName evidence="2">Copper resistance protein B</fullName>
    </submittedName>
</protein>
<dbReference type="OrthoDB" id="9778934at2"/>
<dbReference type="InterPro" id="IPR007939">
    <property type="entry name" value="Cu-R_B_prcur"/>
</dbReference>
<dbReference type="GO" id="GO:0009279">
    <property type="term" value="C:cell outer membrane"/>
    <property type="evidence" value="ECO:0007669"/>
    <property type="project" value="InterPro"/>
</dbReference>
<feature type="chain" id="PRO_5008626251" evidence="1">
    <location>
        <begin position="19"/>
        <end position="249"/>
    </location>
</feature>
<evidence type="ECO:0000313" key="3">
    <source>
        <dbReference type="Proteomes" id="UP000093080"/>
    </source>
</evidence>
<dbReference type="PATRIC" id="fig|1156395.6.peg.783"/>
<evidence type="ECO:0000313" key="2">
    <source>
        <dbReference type="EMBL" id="OCC15848.1"/>
    </source>
</evidence>
<name>A0A1B9F7B5_9BACT</name>